<dbReference type="Pfam" id="PF08545">
    <property type="entry name" value="ACP_syn_III"/>
    <property type="match status" value="1"/>
</dbReference>
<dbReference type="PANTHER" id="PTHR34069">
    <property type="entry name" value="3-OXOACYL-[ACYL-CARRIER-PROTEIN] SYNTHASE 3"/>
    <property type="match status" value="1"/>
</dbReference>
<evidence type="ECO:0000256" key="7">
    <source>
        <dbReference type="ARBA" id="ARBA00022832"/>
    </source>
</evidence>
<comment type="similarity">
    <text evidence="2 13">Belongs to the thiolase-like superfamily. FabH family.</text>
</comment>
<dbReference type="FunFam" id="3.40.47.10:FF:000004">
    <property type="entry name" value="3-oxoacyl-[acyl-carrier-protein] synthase 3"/>
    <property type="match status" value="1"/>
</dbReference>
<evidence type="ECO:0000256" key="13">
    <source>
        <dbReference type="HAMAP-Rule" id="MF_01815"/>
    </source>
</evidence>
<evidence type="ECO:0000313" key="16">
    <source>
        <dbReference type="EMBL" id="BCL60414.1"/>
    </source>
</evidence>
<organism evidence="16 17">
    <name type="scientific">Desulfomarina profundi</name>
    <dbReference type="NCBI Taxonomy" id="2772557"/>
    <lineage>
        <taxon>Bacteria</taxon>
        <taxon>Pseudomonadati</taxon>
        <taxon>Thermodesulfobacteriota</taxon>
        <taxon>Desulfobulbia</taxon>
        <taxon>Desulfobulbales</taxon>
        <taxon>Desulfobulbaceae</taxon>
        <taxon>Desulfomarina</taxon>
    </lineage>
</organism>
<keyword evidence="8 13" id="KW-0443">Lipid metabolism</keyword>
<feature type="domain" description="Beta-ketoacyl-[acyl-carrier-protein] synthase III C-terminal" evidence="14">
    <location>
        <begin position="235"/>
        <end position="324"/>
    </location>
</feature>
<dbReference type="GO" id="GO:0044550">
    <property type="term" value="P:secondary metabolite biosynthetic process"/>
    <property type="evidence" value="ECO:0007669"/>
    <property type="project" value="TreeGrafter"/>
</dbReference>
<dbReference type="CDD" id="cd00830">
    <property type="entry name" value="KAS_III"/>
    <property type="match status" value="1"/>
</dbReference>
<evidence type="ECO:0000256" key="3">
    <source>
        <dbReference type="ARBA" id="ARBA00012333"/>
    </source>
</evidence>
<dbReference type="InterPro" id="IPR013747">
    <property type="entry name" value="ACP_syn_III_C"/>
</dbReference>
<evidence type="ECO:0000259" key="14">
    <source>
        <dbReference type="Pfam" id="PF08541"/>
    </source>
</evidence>
<name>A0A8D5FRH3_9BACT</name>
<evidence type="ECO:0000256" key="10">
    <source>
        <dbReference type="ARBA" id="ARBA00023268"/>
    </source>
</evidence>
<reference evidence="16" key="1">
    <citation type="submission" date="2020-09" db="EMBL/GenBank/DDBJ databases">
        <title>Desulfogranum mesoprofundum gen. nov., sp. nov., a novel mesophilic, sulfate-reducing chemolithoautotroph isolated from a deep-sea hydrothermal vent chimney in the Suiyo Seamount.</title>
        <authorList>
            <person name="Hashimoto Y."/>
            <person name="Nakagawa S."/>
        </authorList>
    </citation>
    <scope>NUCLEOTIDE SEQUENCE</scope>
    <source>
        <strain evidence="16">KT2</strain>
    </source>
</reference>
<keyword evidence="17" id="KW-1185">Reference proteome</keyword>
<protein>
    <recommendedName>
        <fullName evidence="3 13">Beta-ketoacyl-[acyl-carrier-protein] synthase III</fullName>
        <shortName evidence="13">Beta-ketoacyl-ACP synthase III</shortName>
        <shortName evidence="13">KAS III</shortName>
        <ecNumber evidence="3 13">2.3.1.180</ecNumber>
    </recommendedName>
    <alternativeName>
        <fullName evidence="13">3-oxoacyl-[acyl-carrier-protein] synthase 3</fullName>
    </alternativeName>
    <alternativeName>
        <fullName evidence="13">3-oxoacyl-[acyl-carrier-protein] synthase III</fullName>
    </alternativeName>
</protein>
<evidence type="ECO:0000259" key="15">
    <source>
        <dbReference type="Pfam" id="PF08545"/>
    </source>
</evidence>
<comment type="catalytic activity">
    <reaction evidence="12">
        <text>malonyl-[ACP] + acetyl-CoA + H(+) = 3-oxobutanoyl-[ACP] + CO2 + CoA</text>
        <dbReference type="Rhea" id="RHEA:12080"/>
        <dbReference type="Rhea" id="RHEA-COMP:9623"/>
        <dbReference type="Rhea" id="RHEA-COMP:9625"/>
        <dbReference type="ChEBI" id="CHEBI:15378"/>
        <dbReference type="ChEBI" id="CHEBI:16526"/>
        <dbReference type="ChEBI" id="CHEBI:57287"/>
        <dbReference type="ChEBI" id="CHEBI:57288"/>
        <dbReference type="ChEBI" id="CHEBI:78449"/>
        <dbReference type="ChEBI" id="CHEBI:78450"/>
        <dbReference type="EC" id="2.3.1.180"/>
    </reaction>
    <physiologicalReaction direction="left-to-right" evidence="12">
        <dbReference type="Rhea" id="RHEA:12081"/>
    </physiologicalReaction>
</comment>
<keyword evidence="11 13" id="KW-0012">Acyltransferase</keyword>
<keyword evidence="7 13" id="KW-0276">Fatty acid metabolism</keyword>
<keyword evidence="6 13" id="KW-0808">Transferase</keyword>
<evidence type="ECO:0000256" key="4">
    <source>
        <dbReference type="ARBA" id="ARBA00022490"/>
    </source>
</evidence>
<evidence type="ECO:0000256" key="2">
    <source>
        <dbReference type="ARBA" id="ARBA00008642"/>
    </source>
</evidence>
<dbReference type="InterPro" id="IPR013751">
    <property type="entry name" value="ACP_syn_III_N"/>
</dbReference>
<proteinExistence type="inferred from homology"/>
<dbReference type="EMBL" id="AP024086">
    <property type="protein sequence ID" value="BCL60414.1"/>
    <property type="molecule type" value="Genomic_DNA"/>
</dbReference>
<dbReference type="InterPro" id="IPR004655">
    <property type="entry name" value="FabH"/>
</dbReference>
<keyword evidence="9 13" id="KW-0275">Fatty acid biosynthesis</keyword>
<feature type="active site" evidence="13">
    <location>
        <position position="281"/>
    </location>
</feature>
<keyword evidence="4 13" id="KW-0963">Cytoplasm</keyword>
<evidence type="ECO:0000256" key="8">
    <source>
        <dbReference type="ARBA" id="ARBA00023098"/>
    </source>
</evidence>
<dbReference type="GO" id="GO:0005737">
    <property type="term" value="C:cytoplasm"/>
    <property type="evidence" value="ECO:0007669"/>
    <property type="project" value="UniProtKB-SubCell"/>
</dbReference>
<dbReference type="AlphaFoldDB" id="A0A8D5FRH3"/>
<dbReference type="Proteomes" id="UP000826725">
    <property type="component" value="Chromosome"/>
</dbReference>
<dbReference type="GO" id="GO:0004315">
    <property type="term" value="F:3-oxoacyl-[acyl-carrier-protein] synthase activity"/>
    <property type="evidence" value="ECO:0007669"/>
    <property type="project" value="InterPro"/>
</dbReference>
<evidence type="ECO:0000256" key="12">
    <source>
        <dbReference type="ARBA" id="ARBA00051096"/>
    </source>
</evidence>
<feature type="domain" description="Beta-ketoacyl-[acyl-carrier-protein] synthase III N-terminal" evidence="15">
    <location>
        <begin position="106"/>
        <end position="184"/>
    </location>
</feature>
<comment type="pathway">
    <text evidence="1 13">Lipid metabolism; fatty acid biosynthesis.</text>
</comment>
<feature type="active site" evidence="13">
    <location>
        <position position="112"/>
    </location>
</feature>
<evidence type="ECO:0000256" key="11">
    <source>
        <dbReference type="ARBA" id="ARBA00023315"/>
    </source>
</evidence>
<dbReference type="EC" id="2.3.1.180" evidence="3 13"/>
<evidence type="ECO:0000256" key="5">
    <source>
        <dbReference type="ARBA" id="ARBA00022516"/>
    </source>
</evidence>
<feature type="active site" evidence="13">
    <location>
        <position position="251"/>
    </location>
</feature>
<comment type="subunit">
    <text evidence="13">Homodimer.</text>
</comment>
<dbReference type="RefSeq" id="WP_228856541.1">
    <property type="nucleotide sequence ID" value="NZ_AP024086.1"/>
</dbReference>
<accession>A0A8D5FRH3</accession>
<dbReference type="KEGG" id="dbk:DGMP_11070"/>
<comment type="function">
    <text evidence="13">Catalyzes the condensation reaction of fatty acid synthesis by the addition to an acyl acceptor of two carbons from malonyl-ACP. Catalyzes the first condensation reaction which initiates fatty acid synthesis and may therefore play a role in governing the total rate of fatty acid production. Possesses both acetoacetyl-ACP synthase and acetyl transacylase activities. Its substrate specificity determines the biosynthesis of branched-chain and/or straight-chain of fatty acids.</text>
</comment>
<evidence type="ECO:0000256" key="9">
    <source>
        <dbReference type="ARBA" id="ARBA00023160"/>
    </source>
</evidence>
<comment type="subcellular location">
    <subcellularLocation>
        <location evidence="13">Cytoplasm</location>
    </subcellularLocation>
</comment>
<dbReference type="HAMAP" id="MF_01815">
    <property type="entry name" value="FabH"/>
    <property type="match status" value="1"/>
</dbReference>
<dbReference type="GO" id="GO:0033818">
    <property type="term" value="F:beta-ketoacyl-acyl-carrier-protein synthase III activity"/>
    <property type="evidence" value="ECO:0007669"/>
    <property type="project" value="UniProtKB-UniRule"/>
</dbReference>
<sequence length="324" mass="35043">MGTVVLGTGSCLPKKILTNAELESIVDTNDEWIRSRTGIEARRIGGKGEKAYQLAANAARKALEAAEVLPEELDLVVVGTISSHMLMPSTACFVQNEIGARNAFAYDLNAACSGFLYGYDLADKYIRADRSKKILVIGVETLSARLDWTDRNTCILFGDGAGAAVFGYSDSDRGLIDAQMGSDGKLWNLLCMHAPKSLNPDLEVEGNPGAHILMEGREVFKHAVRAMEEAVRGVLEKSGLGMKEVDCVIPHQANIRILKNLADRLEIPPEKMFVNVSKYGNTSAASIPIALDEANREGFLAIGKTVLFCSFGGGFTWGAVLTKW</sequence>
<dbReference type="GO" id="GO:0006633">
    <property type="term" value="P:fatty acid biosynthetic process"/>
    <property type="evidence" value="ECO:0007669"/>
    <property type="project" value="UniProtKB-UniRule"/>
</dbReference>
<evidence type="ECO:0000256" key="6">
    <source>
        <dbReference type="ARBA" id="ARBA00022679"/>
    </source>
</evidence>
<comment type="domain">
    <text evidence="13">The last Arg residue of the ACP-binding site is essential for the weak association between ACP/AcpP and FabH.</text>
</comment>
<feature type="region of interest" description="ACP-binding" evidence="13">
    <location>
        <begin position="252"/>
        <end position="256"/>
    </location>
</feature>
<dbReference type="NCBIfam" id="NF006829">
    <property type="entry name" value="PRK09352.1"/>
    <property type="match status" value="1"/>
</dbReference>
<gene>
    <name evidence="16" type="primary">fabH_1</name>
    <name evidence="13" type="synonym">fabH</name>
    <name evidence="16" type="ORF">DGMP_11070</name>
</gene>
<dbReference type="UniPathway" id="UPA00094"/>
<dbReference type="PANTHER" id="PTHR34069:SF2">
    <property type="entry name" value="BETA-KETOACYL-[ACYL-CARRIER-PROTEIN] SYNTHASE III"/>
    <property type="match status" value="1"/>
</dbReference>
<dbReference type="Pfam" id="PF08541">
    <property type="entry name" value="ACP_syn_III_C"/>
    <property type="match status" value="1"/>
</dbReference>
<evidence type="ECO:0000313" key="17">
    <source>
        <dbReference type="Proteomes" id="UP000826725"/>
    </source>
</evidence>
<keyword evidence="5 13" id="KW-0444">Lipid biosynthesis</keyword>
<keyword evidence="10 13" id="KW-0511">Multifunctional enzyme</keyword>
<evidence type="ECO:0000256" key="1">
    <source>
        <dbReference type="ARBA" id="ARBA00005194"/>
    </source>
</evidence>
<dbReference type="NCBIfam" id="TIGR00747">
    <property type="entry name" value="fabH"/>
    <property type="match status" value="1"/>
</dbReference>